<comment type="caution">
    <text evidence="2">The sequence shown here is derived from an EMBL/GenBank/DDBJ whole genome shotgun (WGS) entry which is preliminary data.</text>
</comment>
<evidence type="ECO:0000313" key="2">
    <source>
        <dbReference type="EMBL" id="GEL99510.1"/>
    </source>
</evidence>
<protein>
    <submittedName>
        <fullName evidence="2">Uncharacterized protein</fullName>
    </submittedName>
</protein>
<keyword evidence="1" id="KW-0812">Transmembrane</keyword>
<feature type="transmembrane region" description="Helical" evidence="1">
    <location>
        <begin position="17"/>
        <end position="36"/>
    </location>
</feature>
<keyword evidence="1" id="KW-1133">Transmembrane helix</keyword>
<sequence length="191" mass="19518">MSTTEARVTVRSTAVRTWALLAWVALGAATGVLAILPGDGEGLTSMQPTTVIGIAVLGYLAAAVAGRRWVGWVGAWTFAVLVVLAGLLDVPRTIVFVTSGVILTGIGLVLRPRLTVPQALAAAGYLGVALVALLLAPRVGLAIAGLALATHVVWDVIHFRRDAVVNRSLALWCIGLDLVVGGACVVAAVAG</sequence>
<dbReference type="Proteomes" id="UP000321049">
    <property type="component" value="Unassembled WGS sequence"/>
</dbReference>
<feature type="transmembrane region" description="Helical" evidence="1">
    <location>
        <begin position="69"/>
        <end position="88"/>
    </location>
</feature>
<gene>
    <name evidence="2" type="ORF">CTE05_30570</name>
</gene>
<reference evidence="2 3" key="1">
    <citation type="submission" date="2019-07" db="EMBL/GenBank/DDBJ databases">
        <title>Whole genome shotgun sequence of Cellulomonas terrae NBRC 100819.</title>
        <authorList>
            <person name="Hosoyama A."/>
            <person name="Uohara A."/>
            <person name="Ohji S."/>
            <person name="Ichikawa N."/>
        </authorList>
    </citation>
    <scope>NUCLEOTIDE SEQUENCE [LARGE SCALE GENOMIC DNA]</scope>
    <source>
        <strain evidence="2 3">NBRC 100819</strain>
    </source>
</reference>
<organism evidence="2 3">
    <name type="scientific">Cellulomonas terrae</name>
    <dbReference type="NCBI Taxonomy" id="311234"/>
    <lineage>
        <taxon>Bacteria</taxon>
        <taxon>Bacillati</taxon>
        <taxon>Actinomycetota</taxon>
        <taxon>Actinomycetes</taxon>
        <taxon>Micrococcales</taxon>
        <taxon>Cellulomonadaceae</taxon>
        <taxon>Cellulomonas</taxon>
    </lineage>
</organism>
<feature type="transmembrane region" description="Helical" evidence="1">
    <location>
        <begin position="94"/>
        <end position="110"/>
    </location>
</feature>
<feature type="transmembrane region" description="Helical" evidence="1">
    <location>
        <begin position="42"/>
        <end position="62"/>
    </location>
</feature>
<proteinExistence type="predicted"/>
<accession>A0A511JN98</accession>
<feature type="transmembrane region" description="Helical" evidence="1">
    <location>
        <begin position="169"/>
        <end position="190"/>
    </location>
</feature>
<keyword evidence="1" id="KW-0472">Membrane</keyword>
<dbReference type="RefSeq" id="WP_146847157.1">
    <property type="nucleotide sequence ID" value="NZ_BJWH01000018.1"/>
</dbReference>
<dbReference type="AlphaFoldDB" id="A0A511JN98"/>
<evidence type="ECO:0000256" key="1">
    <source>
        <dbReference type="SAM" id="Phobius"/>
    </source>
</evidence>
<keyword evidence="3" id="KW-1185">Reference proteome</keyword>
<dbReference type="OrthoDB" id="2988755at2"/>
<name>A0A511JN98_9CELL</name>
<dbReference type="EMBL" id="BJWH01000018">
    <property type="protein sequence ID" value="GEL99510.1"/>
    <property type="molecule type" value="Genomic_DNA"/>
</dbReference>
<feature type="transmembrane region" description="Helical" evidence="1">
    <location>
        <begin position="122"/>
        <end position="149"/>
    </location>
</feature>
<evidence type="ECO:0000313" key="3">
    <source>
        <dbReference type="Proteomes" id="UP000321049"/>
    </source>
</evidence>